<dbReference type="Gene3D" id="1.10.220.10">
    <property type="entry name" value="Annexin"/>
    <property type="match status" value="4"/>
</dbReference>
<dbReference type="Proteomes" id="UP000315496">
    <property type="component" value="Chromosome 2"/>
</dbReference>
<dbReference type="PRINTS" id="PR01712">
    <property type="entry name" value="ALPHAGIARDIN"/>
</dbReference>
<dbReference type="InterPro" id="IPR037104">
    <property type="entry name" value="Annexin_sf"/>
</dbReference>
<keyword evidence="5" id="KW-0677">Repeat</keyword>
<dbReference type="GO" id="GO:0005874">
    <property type="term" value="C:microtubule"/>
    <property type="evidence" value="ECO:0007669"/>
    <property type="project" value="UniProtKB-KW"/>
</dbReference>
<evidence type="ECO:0000256" key="5">
    <source>
        <dbReference type="ARBA" id="ARBA00022737"/>
    </source>
</evidence>
<keyword evidence="10" id="KW-1185">Reference proteome</keyword>
<dbReference type="PROSITE" id="PS51897">
    <property type="entry name" value="ANNEXIN_2"/>
    <property type="match status" value="1"/>
</dbReference>
<dbReference type="PANTHER" id="PTHR10502:SF102">
    <property type="entry name" value="ANNEXIN B11"/>
    <property type="match status" value="1"/>
</dbReference>
<comment type="subcellular location">
    <subcellularLocation>
        <location evidence="1">Cytoplasm</location>
        <location evidence="1">Cytoskeleton</location>
    </subcellularLocation>
</comment>
<dbReference type="GO" id="GO:0001786">
    <property type="term" value="F:phosphatidylserine binding"/>
    <property type="evidence" value="ECO:0007669"/>
    <property type="project" value="TreeGrafter"/>
</dbReference>
<dbReference type="EMBL" id="VDLU01000002">
    <property type="protein sequence ID" value="TNJ28955.1"/>
    <property type="molecule type" value="Genomic_DNA"/>
</dbReference>
<dbReference type="InterPro" id="IPR008088">
    <property type="entry name" value="Alpha_giardin"/>
</dbReference>
<proteinExistence type="inferred from homology"/>
<dbReference type="Pfam" id="PF22293">
    <property type="entry name" value="ANXE1_4th"/>
    <property type="match status" value="1"/>
</dbReference>
<protein>
    <submittedName>
        <fullName evidence="9">Alpha-7.1 giardin</fullName>
    </submittedName>
</protein>
<name>A0A4Z1SVL9_GIAMU</name>
<dbReference type="GO" id="GO:0007010">
    <property type="term" value="P:cytoskeleton organization"/>
    <property type="evidence" value="ECO:0007669"/>
    <property type="project" value="InterPro"/>
</dbReference>
<evidence type="ECO:0000313" key="10">
    <source>
        <dbReference type="Proteomes" id="UP000315496"/>
    </source>
</evidence>
<dbReference type="PANTHER" id="PTHR10502">
    <property type="entry name" value="ANNEXIN"/>
    <property type="match status" value="1"/>
</dbReference>
<keyword evidence="6" id="KW-0206">Cytoskeleton</keyword>
<organism evidence="9 10">
    <name type="scientific">Giardia muris</name>
    <dbReference type="NCBI Taxonomy" id="5742"/>
    <lineage>
        <taxon>Eukaryota</taxon>
        <taxon>Metamonada</taxon>
        <taxon>Diplomonadida</taxon>
        <taxon>Hexamitidae</taxon>
        <taxon>Giardiinae</taxon>
        <taxon>Giardia</taxon>
    </lineage>
</organism>
<reference evidence="9 10" key="1">
    <citation type="submission" date="2019-05" db="EMBL/GenBank/DDBJ databases">
        <title>The compact genome of Giardia muris reveals important steps in the evolution of intestinal protozoan parasites.</title>
        <authorList>
            <person name="Xu F."/>
            <person name="Jimenez-Gonzalez A."/>
            <person name="Einarsson E."/>
            <person name="Astvaldsson A."/>
            <person name="Peirasmaki D."/>
            <person name="Eckmann L."/>
            <person name="Andersson J.O."/>
            <person name="Svard S.G."/>
            <person name="Jerlstrom-Hultqvist J."/>
        </authorList>
    </citation>
    <scope>NUCLEOTIDE SEQUENCE [LARGE SCALE GENOMIC DNA]</scope>
    <source>
        <strain evidence="9 10">Roberts-Thomson</strain>
    </source>
</reference>
<comment type="caution">
    <text evidence="9">The sequence shown here is derived from an EMBL/GenBank/DDBJ whole genome shotgun (WGS) entry which is preliminary data.</text>
</comment>
<dbReference type="GO" id="GO:0005544">
    <property type="term" value="F:calcium-dependent phospholipid binding"/>
    <property type="evidence" value="ECO:0007669"/>
    <property type="project" value="InterPro"/>
</dbReference>
<evidence type="ECO:0000313" key="9">
    <source>
        <dbReference type="EMBL" id="TNJ28955.1"/>
    </source>
</evidence>
<keyword evidence="7" id="KW-0041">Annexin</keyword>
<dbReference type="VEuPathDB" id="GiardiaDB:GMRT_11399"/>
<comment type="function">
    <text evidence="8">Giardins are involved in parasite attachment to the intestinal mucosa and in the cytoskeletal disassembly and reassembly that marks the transition from infectious trophozoite to transmissible cyst. They may interact with other cytoskeletal proteins such as microtubules in the microribbons or crossbridges, to maintain the integrity of the ventral disk.</text>
</comment>
<dbReference type="GO" id="GO:0005509">
    <property type="term" value="F:calcium ion binding"/>
    <property type="evidence" value="ECO:0007669"/>
    <property type="project" value="InterPro"/>
</dbReference>
<dbReference type="GO" id="GO:0005737">
    <property type="term" value="C:cytoplasm"/>
    <property type="evidence" value="ECO:0007669"/>
    <property type="project" value="TreeGrafter"/>
</dbReference>
<dbReference type="GO" id="GO:0005886">
    <property type="term" value="C:plasma membrane"/>
    <property type="evidence" value="ECO:0007669"/>
    <property type="project" value="TreeGrafter"/>
</dbReference>
<accession>A0A4Z1SVL9</accession>
<dbReference type="InterPro" id="IPR018502">
    <property type="entry name" value="Annexin_repeat"/>
</dbReference>
<evidence type="ECO:0000256" key="8">
    <source>
        <dbReference type="ARBA" id="ARBA00025697"/>
    </source>
</evidence>
<dbReference type="AlphaFoldDB" id="A0A4Z1SVL9"/>
<gene>
    <name evidence="9" type="ORF">GMRT_11399</name>
</gene>
<evidence type="ECO:0000256" key="3">
    <source>
        <dbReference type="ARBA" id="ARBA00022490"/>
    </source>
</evidence>
<keyword evidence="4" id="KW-0493">Microtubule</keyword>
<sequence>MDYHKAAQDIKAVIDAKDMDGLARFVAPLRDEARNELRRAFRAQNGKELADYFDGVFKNGDYKDLMMIVLDDEITVRCKLLKKAFKGGNDEDCITDILLTTTPEIYGKMKECYNKLFGGDLDAIIQKEIGSKSVWARMIHSWLMFCRAARNDPEGDARALQKALLIDKKNDDGVAIRLLGTTLPHEWEKISNCYEKLTNKTIEQTLIEEYKGDHEVGLCCCNAYLFSPGRGAAYLMSLANAGKGDTARCCRVTGLLYDQSEMCRFQYAHYGNLAKDLRKAQSKNLAEACCILWGVM</sequence>
<keyword evidence="3" id="KW-0963">Cytoplasm</keyword>
<evidence type="ECO:0000256" key="7">
    <source>
        <dbReference type="ARBA" id="ARBA00023216"/>
    </source>
</evidence>
<evidence type="ECO:0000256" key="1">
    <source>
        <dbReference type="ARBA" id="ARBA00004245"/>
    </source>
</evidence>
<dbReference type="OrthoDB" id="37886at2759"/>
<dbReference type="SUPFAM" id="SSF47874">
    <property type="entry name" value="Annexin"/>
    <property type="match status" value="1"/>
</dbReference>
<evidence type="ECO:0000256" key="6">
    <source>
        <dbReference type="ARBA" id="ARBA00023212"/>
    </source>
</evidence>
<comment type="similarity">
    <text evidence="2">Belongs to the annexin family.</text>
</comment>
<evidence type="ECO:0000256" key="4">
    <source>
        <dbReference type="ARBA" id="ARBA00022701"/>
    </source>
</evidence>
<evidence type="ECO:0000256" key="2">
    <source>
        <dbReference type="ARBA" id="ARBA00007831"/>
    </source>
</evidence>